<protein>
    <submittedName>
        <fullName evidence="1">Uncharacterized protein</fullName>
    </submittedName>
</protein>
<sequence length="194" mass="21640">LKQASEAKKIKPTTNIFSRSHAYRFSGRSQQELRACTGSIANLPQQSFSRVSSFRKVVGLYPNSDSGGAFSRSTLPGRLRPSNDYFGNRSERPKMLDEASQLMPAFSDIPLKRIPDTVVEQPCEEDLLNSTKASPTNNDKKLNYSDGDEKDLVIQAAVESWIEPTQIVQQTVSAEKINVQPIAFEKCLEVSHDF</sequence>
<name>A0A183M1G7_9TREM</name>
<dbReference type="AlphaFoldDB" id="A0A183M1G7"/>
<dbReference type="EMBL" id="UZAI01004873">
    <property type="protein sequence ID" value="VDO88174.1"/>
    <property type="molecule type" value="Genomic_DNA"/>
</dbReference>
<organism evidence="1 2">
    <name type="scientific">Schistosoma margrebowiei</name>
    <dbReference type="NCBI Taxonomy" id="48269"/>
    <lineage>
        <taxon>Eukaryota</taxon>
        <taxon>Metazoa</taxon>
        <taxon>Spiralia</taxon>
        <taxon>Lophotrochozoa</taxon>
        <taxon>Platyhelminthes</taxon>
        <taxon>Trematoda</taxon>
        <taxon>Digenea</taxon>
        <taxon>Strigeidida</taxon>
        <taxon>Schistosomatoidea</taxon>
        <taxon>Schistosomatidae</taxon>
        <taxon>Schistosoma</taxon>
    </lineage>
</organism>
<proteinExistence type="predicted"/>
<keyword evidence="2" id="KW-1185">Reference proteome</keyword>
<dbReference type="STRING" id="48269.A0A183M1G7"/>
<reference evidence="1 2" key="1">
    <citation type="submission" date="2018-11" db="EMBL/GenBank/DDBJ databases">
        <authorList>
            <consortium name="Pathogen Informatics"/>
        </authorList>
    </citation>
    <scope>NUCLEOTIDE SEQUENCE [LARGE SCALE GENOMIC DNA]</scope>
    <source>
        <strain evidence="1 2">Zambia</strain>
    </source>
</reference>
<dbReference type="Proteomes" id="UP000277204">
    <property type="component" value="Unassembled WGS sequence"/>
</dbReference>
<accession>A0A183M1G7</accession>
<feature type="non-terminal residue" evidence="1">
    <location>
        <position position="1"/>
    </location>
</feature>
<evidence type="ECO:0000313" key="1">
    <source>
        <dbReference type="EMBL" id="VDO88174.1"/>
    </source>
</evidence>
<gene>
    <name evidence="1" type="ORF">SMRZ_LOCUS9892</name>
</gene>
<evidence type="ECO:0000313" key="2">
    <source>
        <dbReference type="Proteomes" id="UP000277204"/>
    </source>
</evidence>